<feature type="signal peptide" evidence="1">
    <location>
        <begin position="1"/>
        <end position="28"/>
    </location>
</feature>
<gene>
    <name evidence="2" type="ORF">AQJ67_41785</name>
</gene>
<comment type="caution">
    <text evidence="2">The sequence shown here is derived from an EMBL/GenBank/DDBJ whole genome shotgun (WGS) entry which is preliminary data.</text>
</comment>
<proteinExistence type="predicted"/>
<dbReference type="EMBL" id="LMWY01000064">
    <property type="protein sequence ID" value="KUN91634.1"/>
    <property type="molecule type" value="Genomic_DNA"/>
</dbReference>
<keyword evidence="1" id="KW-0732">Signal</keyword>
<dbReference type="RefSeq" id="WP_159058931.1">
    <property type="nucleotide sequence ID" value="NZ_KQ948947.1"/>
</dbReference>
<evidence type="ECO:0000313" key="2">
    <source>
        <dbReference type="EMBL" id="KUN91634.1"/>
    </source>
</evidence>
<dbReference type="OrthoDB" id="4242195at2"/>
<organism evidence="2 3">
    <name type="scientific">Streptomyces caeruleatus</name>
    <dbReference type="NCBI Taxonomy" id="661399"/>
    <lineage>
        <taxon>Bacteria</taxon>
        <taxon>Bacillati</taxon>
        <taxon>Actinomycetota</taxon>
        <taxon>Actinomycetes</taxon>
        <taxon>Kitasatosporales</taxon>
        <taxon>Streptomycetaceae</taxon>
        <taxon>Streptomyces</taxon>
    </lineage>
</organism>
<evidence type="ECO:0000256" key="1">
    <source>
        <dbReference type="SAM" id="SignalP"/>
    </source>
</evidence>
<dbReference type="Proteomes" id="UP000053429">
    <property type="component" value="Unassembled WGS sequence"/>
</dbReference>
<keyword evidence="3" id="KW-1185">Reference proteome</keyword>
<dbReference type="AlphaFoldDB" id="A0A124I612"/>
<sequence length="98" mass="10160">MTRLRSVLAVAAAAILISAGTAAGTATAADDAQAREPGCAHVVGQGYGWADIWNECDYTIRATVEVDGFDPPCIQIGPGAVGRIGLEPGDEPYYAYEC</sequence>
<name>A0A124I612_9ACTN</name>
<feature type="chain" id="PRO_5007174077" description="Alpha-amylase" evidence="1">
    <location>
        <begin position="29"/>
        <end position="98"/>
    </location>
</feature>
<dbReference type="SUPFAM" id="SSF49498">
    <property type="entry name" value="alpha-Amylase inhibitor tendamistat"/>
    <property type="match status" value="1"/>
</dbReference>
<dbReference type="GO" id="GO:0015066">
    <property type="term" value="F:alpha-amylase inhibitor activity"/>
    <property type="evidence" value="ECO:0007669"/>
    <property type="project" value="InterPro"/>
</dbReference>
<dbReference type="InterPro" id="IPR036379">
    <property type="entry name" value="A-amylase_inhib_sf"/>
</dbReference>
<protein>
    <recommendedName>
        <fullName evidence="4">Alpha-amylase</fullName>
    </recommendedName>
</protein>
<accession>A0A124I612</accession>
<reference evidence="2 3" key="1">
    <citation type="submission" date="2015-10" db="EMBL/GenBank/DDBJ databases">
        <title>Draft genome sequence of Streptomyces caeruleatus NRRL B-24802, type strain for the species Streptomyces caeruleatus.</title>
        <authorList>
            <person name="Ruckert C."/>
            <person name="Winkler A."/>
            <person name="Kalinowski J."/>
            <person name="Kampfer P."/>
            <person name="Glaeser S."/>
        </authorList>
    </citation>
    <scope>NUCLEOTIDE SEQUENCE [LARGE SCALE GENOMIC DNA]</scope>
    <source>
        <strain evidence="2 3">NRRL B-24802</strain>
    </source>
</reference>
<evidence type="ECO:0000313" key="3">
    <source>
        <dbReference type="Proteomes" id="UP000053429"/>
    </source>
</evidence>
<evidence type="ECO:0008006" key="4">
    <source>
        <dbReference type="Google" id="ProtNLM"/>
    </source>
</evidence>